<comment type="caution">
    <text evidence="1">The sequence shown here is derived from an EMBL/GenBank/DDBJ whole genome shotgun (WGS) entry which is preliminary data.</text>
</comment>
<reference evidence="2" key="1">
    <citation type="journal article" date="2019" name="Int. J. Syst. Evol. Microbiol.">
        <title>The Global Catalogue of Microorganisms (GCM) 10K type strain sequencing project: providing services to taxonomists for standard genome sequencing and annotation.</title>
        <authorList>
            <consortium name="The Broad Institute Genomics Platform"/>
            <consortium name="The Broad Institute Genome Sequencing Center for Infectious Disease"/>
            <person name="Wu L."/>
            <person name="Ma J."/>
        </authorList>
    </citation>
    <scope>NUCLEOTIDE SEQUENCE [LARGE SCALE GENOMIC DNA]</scope>
    <source>
        <strain evidence="2">NBRC 12467</strain>
    </source>
</reference>
<evidence type="ECO:0000313" key="2">
    <source>
        <dbReference type="Proteomes" id="UP001156708"/>
    </source>
</evidence>
<proteinExistence type="predicted"/>
<gene>
    <name evidence="1" type="ORF">GCM10007872_08680</name>
</gene>
<organism evidence="1 2">
    <name type="scientific">Gluconobacter sphaericus NBRC 12467</name>
    <dbReference type="NCBI Taxonomy" id="1307951"/>
    <lineage>
        <taxon>Bacteria</taxon>
        <taxon>Pseudomonadati</taxon>
        <taxon>Pseudomonadota</taxon>
        <taxon>Alphaproteobacteria</taxon>
        <taxon>Acetobacterales</taxon>
        <taxon>Acetobacteraceae</taxon>
        <taxon>Gluconobacter</taxon>
    </lineage>
</organism>
<name>A0AA37W9H7_9PROT</name>
<dbReference type="Proteomes" id="UP001156708">
    <property type="component" value="Unassembled WGS sequence"/>
</dbReference>
<accession>A0AA37W9H7</accession>
<evidence type="ECO:0000313" key="1">
    <source>
        <dbReference type="EMBL" id="GLQ83960.1"/>
    </source>
</evidence>
<protein>
    <submittedName>
        <fullName evidence="1">Uncharacterized protein</fullName>
    </submittedName>
</protein>
<sequence>MQGQRLLPERQSDRLWPSLRETFQLTQVCNYSEARGRLTGETEYPLFVLERKIADVSTRLKYVSSDVNVLNWQDWGNDQPVSVVILASAVMRCTFQR</sequence>
<dbReference type="AlphaFoldDB" id="A0AA37W9H7"/>
<keyword evidence="2" id="KW-1185">Reference proteome</keyword>
<dbReference type="EMBL" id="BSNZ01000005">
    <property type="protein sequence ID" value="GLQ83960.1"/>
    <property type="molecule type" value="Genomic_DNA"/>
</dbReference>